<evidence type="ECO:0000313" key="1">
    <source>
        <dbReference type="EMBL" id="KAL3962065.1"/>
    </source>
</evidence>
<accession>A0ACC4E0A7</accession>
<dbReference type="EMBL" id="JBGNUJ010000003">
    <property type="protein sequence ID" value="KAL3962065.1"/>
    <property type="molecule type" value="Genomic_DNA"/>
</dbReference>
<protein>
    <submittedName>
        <fullName evidence="1">Uncharacterized protein</fullName>
    </submittedName>
</protein>
<name>A0ACC4E0A7_PURLI</name>
<keyword evidence="2" id="KW-1185">Reference proteome</keyword>
<dbReference type="Proteomes" id="UP001638806">
    <property type="component" value="Unassembled WGS sequence"/>
</dbReference>
<evidence type="ECO:0000313" key="2">
    <source>
        <dbReference type="Proteomes" id="UP001638806"/>
    </source>
</evidence>
<proteinExistence type="predicted"/>
<reference evidence="1" key="1">
    <citation type="submission" date="2024-12" db="EMBL/GenBank/DDBJ databases">
        <title>Comparative genomics and development of molecular markers within Purpureocillium lilacinum and among Purpureocillium species.</title>
        <authorList>
            <person name="Yeh Z.-Y."/>
            <person name="Ni N.-T."/>
            <person name="Lo P.-H."/>
            <person name="Mushyakhwo K."/>
            <person name="Lin C.-F."/>
            <person name="Nai Y.-S."/>
        </authorList>
    </citation>
    <scope>NUCLEOTIDE SEQUENCE</scope>
    <source>
        <strain evidence="1">NCHU-NPUST-175</strain>
    </source>
</reference>
<sequence length="69" mass="7377">MVQSSADSAPLASQTASTYAEASAIEQARKSPGLKRGARRALETLVTTRCKGTSSRVCSTYSLRNKIKE</sequence>
<organism evidence="1 2">
    <name type="scientific">Purpureocillium lilacinum</name>
    <name type="common">Paecilomyces lilacinus</name>
    <dbReference type="NCBI Taxonomy" id="33203"/>
    <lineage>
        <taxon>Eukaryota</taxon>
        <taxon>Fungi</taxon>
        <taxon>Dikarya</taxon>
        <taxon>Ascomycota</taxon>
        <taxon>Pezizomycotina</taxon>
        <taxon>Sordariomycetes</taxon>
        <taxon>Hypocreomycetidae</taxon>
        <taxon>Hypocreales</taxon>
        <taxon>Ophiocordycipitaceae</taxon>
        <taxon>Purpureocillium</taxon>
    </lineage>
</organism>
<gene>
    <name evidence="1" type="ORF">ACCO45_003588</name>
</gene>
<comment type="caution">
    <text evidence="1">The sequence shown here is derived from an EMBL/GenBank/DDBJ whole genome shotgun (WGS) entry which is preliminary data.</text>
</comment>